<keyword evidence="2" id="KW-1185">Reference proteome</keyword>
<evidence type="ECO:0000313" key="1">
    <source>
        <dbReference type="EMBL" id="TDK29003.1"/>
    </source>
</evidence>
<sequence>MQTMYTVFEPAADGAMTPVTEISGSLRQQGTAWEMVTPDTVIPGTLVGHPLSGHVFTDTAGREYRVL</sequence>
<dbReference type="AlphaFoldDB" id="A0A4R5U594"/>
<dbReference type="EMBL" id="SMTG01000009">
    <property type="protein sequence ID" value="TDK29003.1"/>
    <property type="molecule type" value="Genomic_DNA"/>
</dbReference>
<reference evidence="1 2" key="1">
    <citation type="submission" date="2019-03" db="EMBL/GenBank/DDBJ databases">
        <title>Luteimonas zhaokaii sp.nov., isolated from the rectal contents of Plateau pika in Yushu, Qinghai Province, China.</title>
        <authorList>
            <person name="Zhang G."/>
        </authorList>
    </citation>
    <scope>NUCLEOTIDE SEQUENCE [LARGE SCALE GENOMIC DNA]</scope>
    <source>
        <strain evidence="1 2">THG-MD21</strain>
    </source>
</reference>
<comment type="caution">
    <text evidence="1">The sequence shown here is derived from an EMBL/GenBank/DDBJ whole genome shotgun (WGS) entry which is preliminary data.</text>
</comment>
<gene>
    <name evidence="1" type="ORF">E2F49_15705</name>
</gene>
<dbReference type="OrthoDB" id="6059025at2"/>
<proteinExistence type="predicted"/>
<organism evidence="1 2">
    <name type="scientific">Luteimonas terrae</name>
    <dbReference type="NCBI Taxonomy" id="1530191"/>
    <lineage>
        <taxon>Bacteria</taxon>
        <taxon>Pseudomonadati</taxon>
        <taxon>Pseudomonadota</taxon>
        <taxon>Gammaproteobacteria</taxon>
        <taxon>Lysobacterales</taxon>
        <taxon>Lysobacteraceae</taxon>
        <taxon>Luteimonas</taxon>
    </lineage>
</organism>
<dbReference type="Proteomes" id="UP000295543">
    <property type="component" value="Unassembled WGS sequence"/>
</dbReference>
<name>A0A4R5U594_9GAMM</name>
<dbReference type="RefSeq" id="WP_133394767.1">
    <property type="nucleotide sequence ID" value="NZ_SMTG01000009.1"/>
</dbReference>
<evidence type="ECO:0000313" key="2">
    <source>
        <dbReference type="Proteomes" id="UP000295543"/>
    </source>
</evidence>
<accession>A0A4R5U594</accession>
<protein>
    <submittedName>
        <fullName evidence="1">Uncharacterized protein</fullName>
    </submittedName>
</protein>